<proteinExistence type="predicted"/>
<name>A0A9N9NKV9_9GLOM</name>
<reference evidence="2" key="1">
    <citation type="submission" date="2021-06" db="EMBL/GenBank/DDBJ databases">
        <authorList>
            <person name="Kallberg Y."/>
            <person name="Tangrot J."/>
            <person name="Rosling A."/>
        </authorList>
    </citation>
    <scope>NUCLEOTIDE SEQUENCE</scope>
    <source>
        <strain evidence="2">IN212</strain>
    </source>
</reference>
<evidence type="ECO:0000313" key="3">
    <source>
        <dbReference type="Proteomes" id="UP000789396"/>
    </source>
</evidence>
<feature type="non-terminal residue" evidence="2">
    <location>
        <position position="1"/>
    </location>
</feature>
<evidence type="ECO:0000313" key="2">
    <source>
        <dbReference type="EMBL" id="CAG8747418.1"/>
    </source>
</evidence>
<evidence type="ECO:0000256" key="1">
    <source>
        <dbReference type="SAM" id="MobiDB-lite"/>
    </source>
</evidence>
<feature type="compositionally biased region" description="Basic and acidic residues" evidence="1">
    <location>
        <begin position="9"/>
        <end position="19"/>
    </location>
</feature>
<dbReference type="AlphaFoldDB" id="A0A9N9NKV9"/>
<organism evidence="2 3">
    <name type="scientific">Racocetra fulgida</name>
    <dbReference type="NCBI Taxonomy" id="60492"/>
    <lineage>
        <taxon>Eukaryota</taxon>
        <taxon>Fungi</taxon>
        <taxon>Fungi incertae sedis</taxon>
        <taxon>Mucoromycota</taxon>
        <taxon>Glomeromycotina</taxon>
        <taxon>Glomeromycetes</taxon>
        <taxon>Diversisporales</taxon>
        <taxon>Gigasporaceae</taxon>
        <taxon>Racocetra</taxon>
    </lineage>
</organism>
<keyword evidence="3" id="KW-1185">Reference proteome</keyword>
<dbReference type="EMBL" id="CAJVPZ010034724">
    <property type="protein sequence ID" value="CAG8747418.1"/>
    <property type="molecule type" value="Genomic_DNA"/>
</dbReference>
<sequence length="90" mass="10299">SSSSGATNNKDESEVEDKSVKRKRDRSVSNKLSDLKPDLTKQWVSQSWDIRQKLILAITKKLPGYPTINANPKLKAYNRIRIEKNSKINE</sequence>
<feature type="non-terminal residue" evidence="2">
    <location>
        <position position="90"/>
    </location>
</feature>
<gene>
    <name evidence="2" type="ORF">RFULGI_LOCUS13340</name>
</gene>
<accession>A0A9N9NKV9</accession>
<feature type="region of interest" description="Disordered" evidence="1">
    <location>
        <begin position="1"/>
        <end position="30"/>
    </location>
</feature>
<dbReference type="Proteomes" id="UP000789396">
    <property type="component" value="Unassembled WGS sequence"/>
</dbReference>
<comment type="caution">
    <text evidence="2">The sequence shown here is derived from an EMBL/GenBank/DDBJ whole genome shotgun (WGS) entry which is preliminary data.</text>
</comment>
<protein>
    <submittedName>
        <fullName evidence="2">9300_t:CDS:1</fullName>
    </submittedName>
</protein>